<dbReference type="SMART" id="SM00228">
    <property type="entry name" value="PDZ"/>
    <property type="match status" value="1"/>
</dbReference>
<keyword evidence="4" id="KW-1185">Reference proteome</keyword>
<evidence type="ECO:0000313" key="3">
    <source>
        <dbReference type="EMBL" id="KEP27733.1"/>
    </source>
</evidence>
<protein>
    <submittedName>
        <fullName evidence="3">Cell division protein</fullName>
    </submittedName>
</protein>
<feature type="transmembrane region" description="Helical" evidence="1">
    <location>
        <begin position="185"/>
        <end position="208"/>
    </location>
</feature>
<organism evidence="3 4">
    <name type="scientific">Bacillus zhangzhouensis</name>
    <dbReference type="NCBI Taxonomy" id="1178540"/>
    <lineage>
        <taxon>Bacteria</taxon>
        <taxon>Bacillati</taxon>
        <taxon>Bacillota</taxon>
        <taxon>Bacilli</taxon>
        <taxon>Bacillales</taxon>
        <taxon>Bacillaceae</taxon>
        <taxon>Bacillus</taxon>
    </lineage>
</organism>
<evidence type="ECO:0000259" key="2">
    <source>
        <dbReference type="PROSITE" id="PS50106"/>
    </source>
</evidence>
<feature type="transmembrane region" description="Helical" evidence="1">
    <location>
        <begin position="243"/>
        <end position="260"/>
    </location>
</feature>
<comment type="caution">
    <text evidence="3">The sequence shown here is derived from an EMBL/GenBank/DDBJ whole genome shotgun (WGS) entry which is preliminary data.</text>
</comment>
<feature type="transmembrane region" description="Helical" evidence="1">
    <location>
        <begin position="106"/>
        <end position="125"/>
    </location>
</feature>
<accession>A0A081LEQ7</accession>
<sequence length="395" mass="43753">MSSEWMGAGLKAVGLFLIHPLFYFMILISLLYGYIRVKRERKAFQTRIEDVYDELKFTYSKGWILGVCLSVISVGLGIALPPGFIVLIAAMTIVFSLFFKASALSSAYTLGFSFIAALGLMYFQVSHSWLPQLSMMNASAVVILLGLLLMTEGILAYRTAHLRTSPAMVMSARGLLIGQQRANRLWLLPLVLLMPAGELTSSLPWWPVLQVHDQSFSFILIPYIIGFGQRIQGSLPIVSIQITARRILMLGLAVALLGAASIWFKPIVWGAVLIAIVGRAFLSWKQRVNDNAAPFYFSKRNQGLMVLGIIPNTPAADLKLEIGEVITKVNGIEVKTVSEFYEALQTNRALAKLEIIGLNGQTRFEKRASYEGEHHQLGILFVKDDPQQEPTAISS</sequence>
<feature type="transmembrane region" description="Helical" evidence="1">
    <location>
        <begin position="214"/>
        <end position="231"/>
    </location>
</feature>
<gene>
    <name evidence="3" type="ORF">BA70_11440</name>
</gene>
<name>A0A081LEQ7_9BACI</name>
<dbReference type="Proteomes" id="UP000028091">
    <property type="component" value="Unassembled WGS sequence"/>
</dbReference>
<dbReference type="InterPro" id="IPR041489">
    <property type="entry name" value="PDZ_6"/>
</dbReference>
<dbReference type="Pfam" id="PF17820">
    <property type="entry name" value="PDZ_6"/>
    <property type="match status" value="1"/>
</dbReference>
<feature type="transmembrane region" description="Helical" evidence="1">
    <location>
        <begin position="12"/>
        <end position="35"/>
    </location>
</feature>
<feature type="transmembrane region" description="Helical" evidence="1">
    <location>
        <begin position="82"/>
        <end position="99"/>
    </location>
</feature>
<reference evidence="3 4" key="1">
    <citation type="submission" date="2012-09" db="EMBL/GenBank/DDBJ databases">
        <title>Genome Sequence of Bacillus sp. DW5-4.</title>
        <authorList>
            <person name="Lai Q."/>
            <person name="Liu Y."/>
            <person name="Shao Z."/>
        </authorList>
    </citation>
    <scope>NUCLEOTIDE SEQUENCE [LARGE SCALE GENOMIC DNA]</scope>
    <source>
        <strain evidence="3 4">DW5-4</strain>
    </source>
</reference>
<feature type="transmembrane region" description="Helical" evidence="1">
    <location>
        <begin position="56"/>
        <end position="76"/>
    </location>
</feature>
<proteinExistence type="predicted"/>
<evidence type="ECO:0000313" key="4">
    <source>
        <dbReference type="Proteomes" id="UP000028091"/>
    </source>
</evidence>
<keyword evidence="1" id="KW-0812">Transmembrane</keyword>
<feature type="domain" description="PDZ" evidence="2">
    <location>
        <begin position="303"/>
        <end position="359"/>
    </location>
</feature>
<dbReference type="Gene3D" id="2.30.42.10">
    <property type="match status" value="1"/>
</dbReference>
<dbReference type="eggNOG" id="COG0265">
    <property type="taxonomic scope" value="Bacteria"/>
</dbReference>
<evidence type="ECO:0000256" key="1">
    <source>
        <dbReference type="SAM" id="Phobius"/>
    </source>
</evidence>
<dbReference type="EMBL" id="JOTP01000003">
    <property type="protein sequence ID" value="KEP27733.1"/>
    <property type="molecule type" value="Genomic_DNA"/>
</dbReference>
<keyword evidence="3" id="KW-0132">Cell division</keyword>
<feature type="transmembrane region" description="Helical" evidence="1">
    <location>
        <begin position="137"/>
        <end position="157"/>
    </location>
</feature>
<keyword evidence="3" id="KW-0131">Cell cycle</keyword>
<dbReference type="SUPFAM" id="SSF50156">
    <property type="entry name" value="PDZ domain-like"/>
    <property type="match status" value="1"/>
</dbReference>
<dbReference type="RefSeq" id="WP_034318665.1">
    <property type="nucleotide sequence ID" value="NZ_JAVIKA010000001.1"/>
</dbReference>
<dbReference type="InterPro" id="IPR001478">
    <property type="entry name" value="PDZ"/>
</dbReference>
<dbReference type="GO" id="GO:0051301">
    <property type="term" value="P:cell division"/>
    <property type="evidence" value="ECO:0007669"/>
    <property type="project" value="UniProtKB-KW"/>
</dbReference>
<dbReference type="InterPro" id="IPR036034">
    <property type="entry name" value="PDZ_sf"/>
</dbReference>
<keyword evidence="1" id="KW-0472">Membrane</keyword>
<dbReference type="PROSITE" id="PS50106">
    <property type="entry name" value="PDZ"/>
    <property type="match status" value="1"/>
</dbReference>
<keyword evidence="1" id="KW-1133">Transmembrane helix</keyword>
<dbReference type="AlphaFoldDB" id="A0A081LEQ7"/>